<protein>
    <submittedName>
        <fullName evidence="1">Uncharacterized protein</fullName>
    </submittedName>
</protein>
<organism evidence="1 2">
    <name type="scientific">Paenibacillus segetis</name>
    <dbReference type="NCBI Taxonomy" id="1325360"/>
    <lineage>
        <taxon>Bacteria</taxon>
        <taxon>Bacillati</taxon>
        <taxon>Bacillota</taxon>
        <taxon>Bacilli</taxon>
        <taxon>Bacillales</taxon>
        <taxon>Paenibacillaceae</taxon>
        <taxon>Paenibacillus</taxon>
    </lineage>
</organism>
<sequence>MELYCPHYDKDTHAEDFMSMVPTKDTAKAYTIIDTDQGVNITELAQHPSFNRLVICTNSWKRYHVH</sequence>
<proteinExistence type="predicted"/>
<dbReference type="Proteomes" id="UP000659344">
    <property type="component" value="Unassembled WGS sequence"/>
</dbReference>
<evidence type="ECO:0000313" key="1">
    <source>
        <dbReference type="EMBL" id="GGH26874.1"/>
    </source>
</evidence>
<accession>A0ABQ1YI58</accession>
<evidence type="ECO:0000313" key="2">
    <source>
        <dbReference type="Proteomes" id="UP000659344"/>
    </source>
</evidence>
<comment type="caution">
    <text evidence="1">The sequence shown here is derived from an EMBL/GenBank/DDBJ whole genome shotgun (WGS) entry which is preliminary data.</text>
</comment>
<keyword evidence="2" id="KW-1185">Reference proteome</keyword>
<reference evidence="2" key="1">
    <citation type="journal article" date="2019" name="Int. J. Syst. Evol. Microbiol.">
        <title>The Global Catalogue of Microorganisms (GCM) 10K type strain sequencing project: providing services to taxonomists for standard genome sequencing and annotation.</title>
        <authorList>
            <consortium name="The Broad Institute Genomics Platform"/>
            <consortium name="The Broad Institute Genome Sequencing Center for Infectious Disease"/>
            <person name="Wu L."/>
            <person name="Ma J."/>
        </authorList>
    </citation>
    <scope>NUCLEOTIDE SEQUENCE [LARGE SCALE GENOMIC DNA]</scope>
    <source>
        <strain evidence="2">CGMCC 1.12769</strain>
    </source>
</reference>
<name>A0ABQ1YI58_9BACL</name>
<dbReference type="EMBL" id="BMFT01000001">
    <property type="protein sequence ID" value="GGH26874.1"/>
    <property type="molecule type" value="Genomic_DNA"/>
</dbReference>
<gene>
    <name evidence="1" type="ORF">GCM10008013_27960</name>
</gene>